<keyword evidence="3" id="KW-0862">Zinc</keyword>
<dbReference type="GO" id="GO:0008270">
    <property type="term" value="F:zinc ion binding"/>
    <property type="evidence" value="ECO:0007669"/>
    <property type="project" value="UniProtKB-KW"/>
</dbReference>
<dbReference type="Pfam" id="PF14737">
    <property type="entry name" value="DUF4470"/>
    <property type="match status" value="1"/>
</dbReference>
<dbReference type="EMBL" id="NJES01000088">
    <property type="protein sequence ID" value="PHH78204.1"/>
    <property type="molecule type" value="Genomic_DNA"/>
</dbReference>
<dbReference type="Pfam" id="PF01753">
    <property type="entry name" value="zf-MYND"/>
    <property type="match status" value="1"/>
</dbReference>
<gene>
    <name evidence="6" type="ORF">CDD80_7226</name>
</gene>
<dbReference type="InterPro" id="IPR027974">
    <property type="entry name" value="DUF4470"/>
</dbReference>
<evidence type="ECO:0000256" key="1">
    <source>
        <dbReference type="ARBA" id="ARBA00022723"/>
    </source>
</evidence>
<protein>
    <recommendedName>
        <fullName evidence="5">MYND-type domain-containing protein</fullName>
    </recommendedName>
</protein>
<evidence type="ECO:0000313" key="6">
    <source>
        <dbReference type="EMBL" id="PHH78204.1"/>
    </source>
</evidence>
<dbReference type="SUPFAM" id="SSF144232">
    <property type="entry name" value="HIT/MYND zinc finger-like"/>
    <property type="match status" value="1"/>
</dbReference>
<keyword evidence="1" id="KW-0479">Metal-binding</keyword>
<evidence type="ECO:0000259" key="5">
    <source>
        <dbReference type="PROSITE" id="PS50865"/>
    </source>
</evidence>
<feature type="domain" description="MYND-type" evidence="5">
    <location>
        <begin position="18"/>
        <end position="54"/>
    </location>
</feature>
<reference evidence="6 7" key="1">
    <citation type="submission" date="2017-06" db="EMBL/GenBank/DDBJ databases">
        <title>Ant-infecting Ophiocordyceps genomes reveal a high diversity of potential behavioral manipulation genes and a possible major role for enterotoxins.</title>
        <authorList>
            <person name="De Bekker C."/>
            <person name="Evans H.C."/>
            <person name="Brachmann A."/>
            <person name="Hughes D.P."/>
        </authorList>
    </citation>
    <scope>NUCLEOTIDE SEQUENCE [LARGE SCALE GENOMIC DNA]</scope>
    <source>
        <strain evidence="6 7">Map16</strain>
    </source>
</reference>
<evidence type="ECO:0000256" key="2">
    <source>
        <dbReference type="ARBA" id="ARBA00022771"/>
    </source>
</evidence>
<dbReference type="OrthoDB" id="5282002at2759"/>
<keyword evidence="7" id="KW-1185">Reference proteome</keyword>
<sequence>MAEPALSSPRCAHWTAKGFSCNKPATKICANCKLVVYCGADCQREHWPEHKKQCKSDMAKLSWRPAWDRQHRKPAWTFEDAAESCRGSFGASGDLRHVVKTLAHLPNTIDQKVQFVINDRDSDVVARNAILLLLAFDAARSPGEDEAATVSATVEAIMHLWYSAFIPQRVLTRLQQSVGPLINEMCHSIATEPADNIFRKSWQASDGACLSLTLQQKTWFRLRRFLNVPARMTKEKATRIRNAVAWAPERADYRDRWHYKEATPFGRLARERFRRDGLLLPFGHPRLGFDIPNPMLFQFSSWILNDKADPRDGWAISEVQRCSWPASEDWYGRLTAHLTALLEKFIARLGKNNVSFQLYNTDARVLPYYLEDRKFDRIEVSNICDAGYIGLSHTLCVYANYLQHPEENPHATLIGTFVNGVKEVSMLEDTGGQIPNIEFLTRMLPPPSILSLTFWDSADITRLWDARYMARDVDALFKKYVELCRFDSIAAENGLEMKADNTIVDKWPTRLKAQSEDAVNVEEFRLFLAAGFNNLERCVEWKRRAEVVSES</sequence>
<organism evidence="6 7">
    <name type="scientific">Ophiocordyceps camponoti-rufipedis</name>
    <dbReference type="NCBI Taxonomy" id="2004952"/>
    <lineage>
        <taxon>Eukaryota</taxon>
        <taxon>Fungi</taxon>
        <taxon>Dikarya</taxon>
        <taxon>Ascomycota</taxon>
        <taxon>Pezizomycotina</taxon>
        <taxon>Sordariomycetes</taxon>
        <taxon>Hypocreomycetidae</taxon>
        <taxon>Hypocreales</taxon>
        <taxon>Ophiocordycipitaceae</taxon>
        <taxon>Ophiocordyceps</taxon>
    </lineage>
</organism>
<dbReference type="STRING" id="2004952.A0A2C5ZFK0"/>
<dbReference type="PROSITE" id="PS50865">
    <property type="entry name" value="ZF_MYND_2"/>
    <property type="match status" value="1"/>
</dbReference>
<name>A0A2C5ZFK0_9HYPO</name>
<comment type="caution">
    <text evidence="6">The sequence shown here is derived from an EMBL/GenBank/DDBJ whole genome shotgun (WGS) entry which is preliminary data.</text>
</comment>
<evidence type="ECO:0000313" key="7">
    <source>
        <dbReference type="Proteomes" id="UP000226431"/>
    </source>
</evidence>
<proteinExistence type="predicted"/>
<dbReference type="Proteomes" id="UP000226431">
    <property type="component" value="Unassembled WGS sequence"/>
</dbReference>
<dbReference type="Gene3D" id="6.10.140.2220">
    <property type="match status" value="1"/>
</dbReference>
<keyword evidence="2 4" id="KW-0863">Zinc-finger</keyword>
<dbReference type="InterPro" id="IPR002893">
    <property type="entry name" value="Znf_MYND"/>
</dbReference>
<accession>A0A2C5ZFK0</accession>
<dbReference type="AlphaFoldDB" id="A0A2C5ZFK0"/>
<evidence type="ECO:0000256" key="4">
    <source>
        <dbReference type="PROSITE-ProRule" id="PRU00134"/>
    </source>
</evidence>
<evidence type="ECO:0000256" key="3">
    <source>
        <dbReference type="ARBA" id="ARBA00022833"/>
    </source>
</evidence>